<dbReference type="GO" id="GO:0016705">
    <property type="term" value="F:oxidoreductase activity, acting on paired donors, with incorporation or reduction of molecular oxygen"/>
    <property type="evidence" value="ECO:0007669"/>
    <property type="project" value="InterPro"/>
</dbReference>
<dbReference type="GO" id="GO:0005506">
    <property type="term" value="F:iron ion binding"/>
    <property type="evidence" value="ECO:0007669"/>
    <property type="project" value="InterPro"/>
</dbReference>
<dbReference type="InterPro" id="IPR002397">
    <property type="entry name" value="Cyt_P450_B"/>
</dbReference>
<dbReference type="RefSeq" id="WP_101830469.1">
    <property type="nucleotide sequence ID" value="NZ_FZMO01000046.1"/>
</dbReference>
<dbReference type="GO" id="GO:0020037">
    <property type="term" value="F:heme binding"/>
    <property type="evidence" value="ECO:0007669"/>
    <property type="project" value="InterPro"/>
</dbReference>
<keyword evidence="9" id="KW-1185">Reference proteome</keyword>
<dbReference type="EC" id="1.14.-.-" evidence="8"/>
<dbReference type="PROSITE" id="PS00086">
    <property type="entry name" value="CYTOCHROME_P450"/>
    <property type="match status" value="1"/>
</dbReference>
<dbReference type="SUPFAM" id="SSF48264">
    <property type="entry name" value="Cytochrome P450"/>
    <property type="match status" value="1"/>
</dbReference>
<dbReference type="Pfam" id="PF00067">
    <property type="entry name" value="p450"/>
    <property type="match status" value="1"/>
</dbReference>
<dbReference type="InterPro" id="IPR001128">
    <property type="entry name" value="Cyt_P450"/>
</dbReference>
<dbReference type="InterPro" id="IPR017972">
    <property type="entry name" value="Cyt_P450_CS"/>
</dbReference>
<evidence type="ECO:0000256" key="1">
    <source>
        <dbReference type="ARBA" id="ARBA00010617"/>
    </source>
</evidence>
<dbReference type="Proteomes" id="UP000234331">
    <property type="component" value="Unassembled WGS sequence"/>
</dbReference>
<evidence type="ECO:0000256" key="2">
    <source>
        <dbReference type="ARBA" id="ARBA00022617"/>
    </source>
</evidence>
<keyword evidence="6 7" id="KW-0503">Monooxygenase</keyword>
<dbReference type="GO" id="GO:0004497">
    <property type="term" value="F:monooxygenase activity"/>
    <property type="evidence" value="ECO:0007669"/>
    <property type="project" value="UniProtKB-KW"/>
</dbReference>
<dbReference type="FunFam" id="1.10.630.10:FF:000018">
    <property type="entry name" value="Cytochrome P450 monooxygenase"/>
    <property type="match status" value="1"/>
</dbReference>
<accession>A0A2I2KLE2</accession>
<dbReference type="EMBL" id="FZMO01000046">
    <property type="protein sequence ID" value="SNQ46464.1"/>
    <property type="molecule type" value="Genomic_DNA"/>
</dbReference>
<organism evidence="8 9">
    <name type="scientific">Frankia canadensis</name>
    <dbReference type="NCBI Taxonomy" id="1836972"/>
    <lineage>
        <taxon>Bacteria</taxon>
        <taxon>Bacillati</taxon>
        <taxon>Actinomycetota</taxon>
        <taxon>Actinomycetes</taxon>
        <taxon>Frankiales</taxon>
        <taxon>Frankiaceae</taxon>
        <taxon>Frankia</taxon>
    </lineage>
</organism>
<dbReference type="AlphaFoldDB" id="A0A2I2KLE2"/>
<keyword evidence="2 7" id="KW-0349">Heme</keyword>
<evidence type="ECO:0000313" key="9">
    <source>
        <dbReference type="Proteomes" id="UP000234331"/>
    </source>
</evidence>
<keyword evidence="4 7" id="KW-0560">Oxidoreductase</keyword>
<dbReference type="InterPro" id="IPR036396">
    <property type="entry name" value="Cyt_P450_sf"/>
</dbReference>
<sequence length="427" mass="47304">MANDLIDQGIDRLLSHDPGMLRCPYQLYTQARESRPVFWSEAIGAYIVTRHEDVVAVARDTETFSNRDSAIPGPARRADVAAIEKITRGLAEFDDARDDYPFVDFPQVLSDADAPAHGMHRRMVLRALSAKRVRALGDVISAICDELVDAVLPAGRCELVTDLARPLPSRVILTALGIPESESPAISAMIDGIGLPVGNPHLTPEQQLERLRCHRDFSAYFRQLLADRRREPRDDLVSVIANAEAGEAQLTEPEQLSLVMQLVSAGHETTTRLIAATMLHLLGDDELRRRVLAEPDALGTVIDEVLRLESPVQGIFRLTTRPTRIGDVDIPADAVIWILWASANRDPEYVECPERLRLDRPDSKSHLAFGHGQHFCPGAQLAQLEARIAVRTLLERLPNLRLDIPADEVPFLPSIVMHGPVTMPVSF</sequence>
<evidence type="ECO:0000256" key="6">
    <source>
        <dbReference type="ARBA" id="ARBA00023033"/>
    </source>
</evidence>
<dbReference type="PANTHER" id="PTHR46696">
    <property type="entry name" value="P450, PUTATIVE (EUROFUNG)-RELATED"/>
    <property type="match status" value="1"/>
</dbReference>
<evidence type="ECO:0000256" key="4">
    <source>
        <dbReference type="ARBA" id="ARBA00023002"/>
    </source>
</evidence>
<dbReference type="PRINTS" id="PR00359">
    <property type="entry name" value="BP450"/>
</dbReference>
<dbReference type="PRINTS" id="PR00385">
    <property type="entry name" value="P450"/>
</dbReference>
<proteinExistence type="inferred from homology"/>
<reference evidence="8 9" key="1">
    <citation type="submission" date="2017-06" db="EMBL/GenBank/DDBJ databases">
        <authorList>
            <person name="Kim H.J."/>
            <person name="Triplett B.A."/>
        </authorList>
    </citation>
    <scope>NUCLEOTIDE SEQUENCE [LARGE SCALE GENOMIC DNA]</scope>
    <source>
        <strain evidence="8">FRACA_ARgP5</strain>
    </source>
</reference>
<dbReference type="Gene3D" id="1.10.630.10">
    <property type="entry name" value="Cytochrome P450"/>
    <property type="match status" value="1"/>
</dbReference>
<evidence type="ECO:0000313" key="8">
    <source>
        <dbReference type="EMBL" id="SNQ46464.1"/>
    </source>
</evidence>
<protein>
    <submittedName>
        <fullName evidence="8">Putative Cytochrome P450 107B1</fullName>
        <ecNumber evidence="8">1.14.-.-</ecNumber>
    </submittedName>
</protein>
<dbReference type="OrthoDB" id="502624at2"/>
<evidence type="ECO:0000256" key="7">
    <source>
        <dbReference type="RuleBase" id="RU000461"/>
    </source>
</evidence>
<dbReference type="PANTHER" id="PTHR46696:SF3">
    <property type="entry name" value="PULCHERRIMINIC ACID SYNTHASE"/>
    <property type="match status" value="1"/>
</dbReference>
<name>A0A2I2KLE2_9ACTN</name>
<evidence type="ECO:0000256" key="3">
    <source>
        <dbReference type="ARBA" id="ARBA00022723"/>
    </source>
</evidence>
<gene>
    <name evidence="8" type="ORF">FRACA_140063</name>
</gene>
<evidence type="ECO:0000256" key="5">
    <source>
        <dbReference type="ARBA" id="ARBA00023004"/>
    </source>
</evidence>
<keyword evidence="5 7" id="KW-0408">Iron</keyword>
<keyword evidence="3 7" id="KW-0479">Metal-binding</keyword>
<comment type="similarity">
    <text evidence="1 7">Belongs to the cytochrome P450 family.</text>
</comment>